<accession>A0A8J6JFM5</accession>
<dbReference type="GO" id="GO:0016994">
    <property type="term" value="F:precorrin-6A reductase activity"/>
    <property type="evidence" value="ECO:0007669"/>
    <property type="project" value="UniProtKB-EC"/>
</dbReference>
<sequence>MHILLFGGTTEGRDLASWLAGHGHTVTLCVATGYGAALAPAGPNITVHTGRLDSGAMEALMASAPFERVVDATHPYAVEVSRNIRAASEHTRLPYHRLVREGPCEGDGWLHAPSAADAAEMLAALPGNVLLTTGSKDLRHYAAPALRERIYPRVLPSLDSLSQCLELGFPSAHVLCMQGPFTTEMNLALIGQYQIKTLVTKASGGAGGFWEKVAAAGEAGVKLLIIDRPAAEEGLTYQEMVSFLTAL</sequence>
<dbReference type="InterPro" id="IPR003723">
    <property type="entry name" value="Precorrin-6x_reduct"/>
</dbReference>
<keyword evidence="5" id="KW-1185">Reference proteome</keyword>
<name>A0A8J6JFM5_9FIRM</name>
<dbReference type="PROSITE" id="PS51014">
    <property type="entry name" value="COBK_CBIJ"/>
    <property type="match status" value="1"/>
</dbReference>
<dbReference type="NCBIfam" id="TIGR00715">
    <property type="entry name" value="precor6x_red"/>
    <property type="match status" value="1"/>
</dbReference>
<evidence type="ECO:0000256" key="1">
    <source>
        <dbReference type="ARBA" id="ARBA00004953"/>
    </source>
</evidence>
<keyword evidence="3 4" id="KW-0560">Oxidoreductase</keyword>
<dbReference type="Proteomes" id="UP000607645">
    <property type="component" value="Unassembled WGS sequence"/>
</dbReference>
<comment type="pathway">
    <text evidence="1">Cofactor biosynthesis; adenosylcobalamin biosynthesis.</text>
</comment>
<dbReference type="RefSeq" id="WP_186920341.1">
    <property type="nucleotide sequence ID" value="NZ_JACOPQ010000019.1"/>
</dbReference>
<proteinExistence type="predicted"/>
<dbReference type="GO" id="GO:0009236">
    <property type="term" value="P:cobalamin biosynthetic process"/>
    <property type="evidence" value="ECO:0007669"/>
    <property type="project" value="UniProtKB-UniPathway"/>
</dbReference>
<dbReference type="PANTHER" id="PTHR36925:SF1">
    <property type="entry name" value="COBALT-PRECORRIN-6A REDUCTASE"/>
    <property type="match status" value="1"/>
</dbReference>
<reference evidence="4" key="1">
    <citation type="submission" date="2020-08" db="EMBL/GenBank/DDBJ databases">
        <title>Genome public.</title>
        <authorList>
            <person name="Liu C."/>
            <person name="Sun Q."/>
        </authorList>
    </citation>
    <scope>NUCLEOTIDE SEQUENCE</scope>
    <source>
        <strain evidence="4">NSJ-52</strain>
    </source>
</reference>
<keyword evidence="2" id="KW-0169">Cobalamin biosynthesis</keyword>
<dbReference type="EC" id="1.3.1.54" evidence="4"/>
<protein>
    <submittedName>
        <fullName evidence="4">Precorrin-6A reductase</fullName>
        <ecNumber evidence="4">1.3.1.54</ecNumber>
    </submittedName>
</protein>
<dbReference type="AlphaFoldDB" id="A0A8J6JFM5"/>
<evidence type="ECO:0000256" key="2">
    <source>
        <dbReference type="ARBA" id="ARBA00022573"/>
    </source>
</evidence>
<comment type="caution">
    <text evidence="4">The sequence shown here is derived from an EMBL/GenBank/DDBJ whole genome shotgun (WGS) entry which is preliminary data.</text>
</comment>
<dbReference type="EMBL" id="JACOPQ010000019">
    <property type="protein sequence ID" value="MBC5738676.1"/>
    <property type="molecule type" value="Genomic_DNA"/>
</dbReference>
<evidence type="ECO:0000256" key="3">
    <source>
        <dbReference type="ARBA" id="ARBA00023002"/>
    </source>
</evidence>
<evidence type="ECO:0000313" key="4">
    <source>
        <dbReference type="EMBL" id="MBC5738676.1"/>
    </source>
</evidence>
<gene>
    <name evidence="4" type="primary">cobK</name>
    <name evidence="4" type="ORF">H8S62_16820</name>
</gene>
<dbReference type="PANTHER" id="PTHR36925">
    <property type="entry name" value="COBALT-PRECORRIN-6A REDUCTASE"/>
    <property type="match status" value="1"/>
</dbReference>
<organism evidence="4 5">
    <name type="scientific">Lawsonibacter faecis</name>
    <dbReference type="NCBI Taxonomy" id="2763052"/>
    <lineage>
        <taxon>Bacteria</taxon>
        <taxon>Bacillati</taxon>
        <taxon>Bacillota</taxon>
        <taxon>Clostridia</taxon>
        <taxon>Eubacteriales</taxon>
        <taxon>Oscillospiraceae</taxon>
        <taxon>Lawsonibacter</taxon>
    </lineage>
</organism>
<dbReference type="Pfam" id="PF02571">
    <property type="entry name" value="CbiJ"/>
    <property type="match status" value="1"/>
</dbReference>
<evidence type="ECO:0000313" key="5">
    <source>
        <dbReference type="Proteomes" id="UP000607645"/>
    </source>
</evidence>
<dbReference type="UniPathway" id="UPA00148"/>